<dbReference type="EMBL" id="JAWZSR010000003">
    <property type="protein sequence ID" value="MDX8045769.1"/>
    <property type="molecule type" value="Genomic_DNA"/>
</dbReference>
<sequence>MKKILLLVSMIAILGLVACGNGEEGSKNAEPINNAEAISSIIQNLSLEVETEQQEEQLVFTLQLLNDNEEEVDFTFATDQQYEIILSQDGQAIYQYSEDQMFTQAIVEETLAAGDVKEWTESWNIPTEVEAGEYEVEVSIIPSKINEQVVEGEPLQQTTTVTIEATSQKTKEETNESEQPEVTEDTEETSSATEEQDKSTEDTSTKEEEDGPFRSIDVSGEKGQYVVKGQVDTSIGTTYYEVEDGHNYLVEQTELPVKGEGWQDFEVSISVSEDLLPYNGTVMMILYNEDRSEQVPVQLEVIE</sequence>
<evidence type="ECO:0000313" key="1">
    <source>
        <dbReference type="EMBL" id="MDX8045769.1"/>
    </source>
</evidence>
<gene>
    <name evidence="1" type="ORF">SH601_07175</name>
</gene>
<keyword evidence="2" id="KW-1185">Reference proteome</keyword>
<organism evidence="1 2">
    <name type="scientific">Gracilibacillus pellucidus</name>
    <dbReference type="NCBI Taxonomy" id="3095368"/>
    <lineage>
        <taxon>Bacteria</taxon>
        <taxon>Bacillati</taxon>
        <taxon>Bacillota</taxon>
        <taxon>Bacilli</taxon>
        <taxon>Bacillales</taxon>
        <taxon>Bacillaceae</taxon>
        <taxon>Gracilibacillus</taxon>
    </lineage>
</organism>
<proteinExistence type="predicted"/>
<protein>
    <submittedName>
        <fullName evidence="1">Uncharacterized protein</fullName>
    </submittedName>
</protein>
<reference evidence="1" key="1">
    <citation type="submission" date="2023-11" db="EMBL/GenBank/DDBJ databases">
        <title>Gracilibacillus pellucida a moderately halophilic bacterium isolated from saline soil in Xinjiang province.</title>
        <authorList>
            <person name="Zhang Z."/>
            <person name="Tan F."/>
            <person name="Wang Y."/>
            <person name="Xia M."/>
        </authorList>
    </citation>
    <scope>NUCLEOTIDE SEQUENCE</scope>
    <source>
        <strain evidence="1">S3-1-1</strain>
    </source>
</reference>
<comment type="caution">
    <text evidence="1">The sequence shown here is derived from an EMBL/GenBank/DDBJ whole genome shotgun (WGS) entry which is preliminary data.</text>
</comment>
<evidence type="ECO:0000313" key="2">
    <source>
        <dbReference type="Proteomes" id="UP001277972"/>
    </source>
</evidence>
<dbReference type="Proteomes" id="UP001277972">
    <property type="component" value="Unassembled WGS sequence"/>
</dbReference>
<name>A0ACC6M4C0_9BACI</name>
<accession>A0ACC6M4C0</accession>